<gene>
    <name evidence="1" type="ORF">TGEB3V08_LOCUS593</name>
</gene>
<protein>
    <recommendedName>
        <fullName evidence="2">HTH psq-type domain-containing protein</fullName>
    </recommendedName>
</protein>
<name>A0A7R9PGN8_TIMGE</name>
<dbReference type="Gene3D" id="1.10.10.60">
    <property type="entry name" value="Homeodomain-like"/>
    <property type="match status" value="1"/>
</dbReference>
<reference evidence="1" key="1">
    <citation type="submission" date="2020-11" db="EMBL/GenBank/DDBJ databases">
        <authorList>
            <person name="Tran Van P."/>
        </authorList>
    </citation>
    <scope>NUCLEOTIDE SEQUENCE</scope>
</reference>
<accession>A0A7R9PGN8</accession>
<dbReference type="EMBL" id="OE839210">
    <property type="protein sequence ID" value="CAD7586196.1"/>
    <property type="molecule type" value="Genomic_DNA"/>
</dbReference>
<proteinExistence type="predicted"/>
<dbReference type="AlphaFoldDB" id="A0A7R9PGN8"/>
<organism evidence="1">
    <name type="scientific">Timema genevievae</name>
    <name type="common">Walking stick</name>
    <dbReference type="NCBI Taxonomy" id="629358"/>
    <lineage>
        <taxon>Eukaryota</taxon>
        <taxon>Metazoa</taxon>
        <taxon>Ecdysozoa</taxon>
        <taxon>Arthropoda</taxon>
        <taxon>Hexapoda</taxon>
        <taxon>Insecta</taxon>
        <taxon>Pterygota</taxon>
        <taxon>Neoptera</taxon>
        <taxon>Polyneoptera</taxon>
        <taxon>Phasmatodea</taxon>
        <taxon>Timematodea</taxon>
        <taxon>Timematoidea</taxon>
        <taxon>Timematidae</taxon>
        <taxon>Timema</taxon>
    </lineage>
</organism>
<evidence type="ECO:0008006" key="2">
    <source>
        <dbReference type="Google" id="ProtNLM"/>
    </source>
</evidence>
<sequence>MINRREKDEEEVGAVVFLGIQHTLQTTMSTTYKYATGKNHHFHKRFSCNHTLDTSQQGTRGDTIGDNAPLLTFNHCCHLELHEAILVLKDSSFPNERSHFNLKSVGLVCTLSLVKVNTSVTRLGGVSGQLQSESRLTKRVDQRVRASASGLACPGVGSVTSEWVGVACRKKPTPVSLKELVVHTAHDPPGRAPPALQFDIINIYKIESYGKAVYRACRQGLKPCLINSPLEEGEINNPAYWSLVESIKSRYILITQSKVQHLKHSTTTTDLEVLLYPVLVGALGDNSDAPLHSMSQQNLSWCPRQPLCDLFDHRIVHEYQKEVYLYCSAEMRFTRTEALRYLRSGLLVQHLIHAKMVGLMFACPPMRVIIVRETKHWTYLPDGYVVCVVVKQHKAVLVHRCEFLILLLEPIGHKKDIITSKEDIITSKEDIITSKEDIITSKEDIITIKEDISIKPDGQTSHCLKFHELPLDASTCNRSCFVQYSAVIGRARILIMIEKLEKGVSMSNICAEYGIAKQTVADIKKAKSDILNFVLKFNVEK</sequence>
<evidence type="ECO:0000313" key="1">
    <source>
        <dbReference type="EMBL" id="CAD7586196.1"/>
    </source>
</evidence>